<feature type="domain" description="IstB-like ATP-binding" evidence="1">
    <location>
        <begin position="103"/>
        <end position="266"/>
    </location>
</feature>
<evidence type="ECO:0000259" key="1">
    <source>
        <dbReference type="Pfam" id="PF01695"/>
    </source>
</evidence>
<dbReference type="InterPro" id="IPR027417">
    <property type="entry name" value="P-loop_NTPase"/>
</dbReference>
<dbReference type="InterPro" id="IPR009928">
    <property type="entry name" value="DnaI_N"/>
</dbReference>
<comment type="caution">
    <text evidence="3">The sequence shown here is derived from an EMBL/GenBank/DDBJ whole genome shotgun (WGS) entry which is preliminary data.</text>
</comment>
<proteinExistence type="predicted"/>
<dbReference type="OrthoDB" id="61127at2"/>
<evidence type="ECO:0000259" key="2">
    <source>
        <dbReference type="Pfam" id="PF07319"/>
    </source>
</evidence>
<gene>
    <name evidence="3" type="ORF">FD46_GL001887</name>
</gene>
<dbReference type="RefSeq" id="WP_057896697.1">
    <property type="nucleotide sequence ID" value="NZ_AZEH01000039.1"/>
</dbReference>
<dbReference type="Gene3D" id="3.40.50.300">
    <property type="entry name" value="P-loop containing nucleotide triphosphate hydrolases"/>
    <property type="match status" value="1"/>
</dbReference>
<dbReference type="Proteomes" id="UP000051686">
    <property type="component" value="Unassembled WGS sequence"/>
</dbReference>
<dbReference type="PANTHER" id="PTHR30050">
    <property type="entry name" value="CHROMOSOMAL REPLICATION INITIATOR PROTEIN DNAA"/>
    <property type="match status" value="1"/>
</dbReference>
<reference evidence="3 4" key="1">
    <citation type="journal article" date="2015" name="Genome Announc.">
        <title>Expanding the biotechnology potential of lactobacilli through comparative genomics of 213 strains and associated genera.</title>
        <authorList>
            <person name="Sun Z."/>
            <person name="Harris H.M."/>
            <person name="McCann A."/>
            <person name="Guo C."/>
            <person name="Argimon S."/>
            <person name="Zhang W."/>
            <person name="Yang X."/>
            <person name="Jeffery I.B."/>
            <person name="Cooney J.C."/>
            <person name="Kagawa T.F."/>
            <person name="Liu W."/>
            <person name="Song Y."/>
            <person name="Salvetti E."/>
            <person name="Wrobel A."/>
            <person name="Rasinkangas P."/>
            <person name="Parkhill J."/>
            <person name="Rea M.C."/>
            <person name="O'Sullivan O."/>
            <person name="Ritari J."/>
            <person name="Douillard F.P."/>
            <person name="Paul Ross R."/>
            <person name="Yang R."/>
            <person name="Briner A.E."/>
            <person name="Felis G.E."/>
            <person name="de Vos W.M."/>
            <person name="Barrangou R."/>
            <person name="Klaenhammer T.R."/>
            <person name="Caufield P.W."/>
            <person name="Cui Y."/>
            <person name="Zhang H."/>
            <person name="O'Toole P.W."/>
        </authorList>
    </citation>
    <scope>NUCLEOTIDE SEQUENCE [LARGE SCALE GENOMIC DNA]</scope>
    <source>
        <strain evidence="3 4">DSM 19972</strain>
    </source>
</reference>
<protein>
    <submittedName>
        <fullName evidence="3">Primosomal protein DnaI</fullName>
    </submittedName>
</protein>
<dbReference type="PATRIC" id="fig|1423777.3.peg.1944"/>
<dbReference type="NCBIfam" id="NF006505">
    <property type="entry name" value="PRK08939.1"/>
    <property type="match status" value="1"/>
</dbReference>
<evidence type="ECO:0000313" key="4">
    <source>
        <dbReference type="Proteomes" id="UP000051686"/>
    </source>
</evidence>
<evidence type="ECO:0000313" key="3">
    <source>
        <dbReference type="EMBL" id="KRL04750.1"/>
    </source>
</evidence>
<dbReference type="GO" id="GO:0006260">
    <property type="term" value="P:DNA replication"/>
    <property type="evidence" value="ECO:0007669"/>
    <property type="project" value="TreeGrafter"/>
</dbReference>
<dbReference type="STRING" id="1423777.FD46_GL001887"/>
<dbReference type="Pfam" id="PF01695">
    <property type="entry name" value="IstB_IS21"/>
    <property type="match status" value="1"/>
</dbReference>
<dbReference type="GO" id="GO:0005524">
    <property type="term" value="F:ATP binding"/>
    <property type="evidence" value="ECO:0007669"/>
    <property type="project" value="InterPro"/>
</dbReference>
<organism evidence="3 4">
    <name type="scientific">Liquorilactobacillus oeni DSM 19972</name>
    <dbReference type="NCBI Taxonomy" id="1423777"/>
    <lineage>
        <taxon>Bacteria</taxon>
        <taxon>Bacillati</taxon>
        <taxon>Bacillota</taxon>
        <taxon>Bacilli</taxon>
        <taxon>Lactobacillales</taxon>
        <taxon>Lactobacillaceae</taxon>
        <taxon>Liquorilactobacillus</taxon>
    </lineage>
</organism>
<dbReference type="PANTHER" id="PTHR30050:SF8">
    <property type="entry name" value="PRIMOSOMAL PROTEIN DNAI"/>
    <property type="match status" value="1"/>
</dbReference>
<dbReference type="Pfam" id="PF07319">
    <property type="entry name" value="DnaI_N"/>
    <property type="match status" value="1"/>
</dbReference>
<dbReference type="AlphaFoldDB" id="A0A0R1M9E5"/>
<dbReference type="SUPFAM" id="SSF52540">
    <property type="entry name" value="P-loop containing nucleoside triphosphate hydrolases"/>
    <property type="match status" value="1"/>
</dbReference>
<name>A0A0R1M9E5_9LACO</name>
<dbReference type="InterPro" id="IPR002611">
    <property type="entry name" value="IstB_ATP-bd"/>
</dbReference>
<accession>A0A0R1M9E5</accession>
<sequence>MKNVGDEFSQQLKKNNWAKDYQQLIREAFADQEVKQFLNENKEQLSKSELLRSASKVYEFVTVKKRLEKGEEVPVPGYKPKLVLNNHLIEVAYVPSEQLLASKKQQEIRSRVHSLNMPKAIKAAQLSDYDLNGREEVAAAAGNFIEEYITDPRKFIQGMYLQGSFGVGKTFLLGAIANGLAEEGFHSTLLHFPSFAVEIKNAISDGGTLTMIESVKKAPVLMLDDLGADQLSSWLRDDVLGVILQYRMQEELPTFFSSNLSMKELQDQYLTINNRGEAEPLKARRIMERIRFLAKEYTVIGRNRRLS</sequence>
<keyword evidence="4" id="KW-1185">Reference proteome</keyword>
<feature type="domain" description="Primosomal DnaI N-terminal" evidence="2">
    <location>
        <begin position="1"/>
        <end position="93"/>
    </location>
</feature>
<dbReference type="EMBL" id="AZEH01000039">
    <property type="protein sequence ID" value="KRL04750.1"/>
    <property type="molecule type" value="Genomic_DNA"/>
</dbReference>